<dbReference type="GO" id="GO:0019843">
    <property type="term" value="F:rRNA binding"/>
    <property type="evidence" value="ECO:0007669"/>
    <property type="project" value="UniProtKB-UniRule"/>
</dbReference>
<evidence type="ECO:0000256" key="3">
    <source>
        <dbReference type="ARBA" id="ARBA00022980"/>
    </source>
</evidence>
<dbReference type="GO" id="GO:0000028">
    <property type="term" value="P:ribosomal small subunit assembly"/>
    <property type="evidence" value="ECO:0007669"/>
    <property type="project" value="TreeGrafter"/>
</dbReference>
<sequence length="154" mass="17825">MARQRKSATPKAARRRERKRRAGVQVRRKKEYTYRGLTVDALKALSLEEFLELLPSRQRRSFTRGLTREQAKIVRDAEADPDSVIRTHRREMIVIPQFIGRKFAIYDGHEFVEVEVQPEMVGHYFGEFAQTRTPPTHTGPGVGATRSSKFMPLK</sequence>
<feature type="region of interest" description="Disordered" evidence="8">
    <location>
        <begin position="1"/>
        <end position="27"/>
    </location>
</feature>
<dbReference type="GO" id="GO:0006412">
    <property type="term" value="P:translation"/>
    <property type="evidence" value="ECO:0007669"/>
    <property type="project" value="UniProtKB-UniRule"/>
</dbReference>
<accession>A0A075GUU6</accession>
<dbReference type="PANTHER" id="PTHR11880:SF2">
    <property type="entry name" value="SMALL RIBOSOMAL SUBUNIT PROTEIN US19"/>
    <property type="match status" value="1"/>
</dbReference>
<keyword evidence="6" id="KW-0699">rRNA-binding</keyword>
<dbReference type="NCBIfam" id="NF003121">
    <property type="entry name" value="PRK04038.1"/>
    <property type="match status" value="1"/>
</dbReference>
<keyword evidence="6" id="KW-0694">RNA-binding</keyword>
<evidence type="ECO:0000256" key="7">
    <source>
        <dbReference type="RuleBase" id="RU003485"/>
    </source>
</evidence>
<dbReference type="EMBL" id="KF900759">
    <property type="protein sequence ID" value="AIF06087.1"/>
    <property type="molecule type" value="Genomic_DNA"/>
</dbReference>
<dbReference type="InterPro" id="IPR023575">
    <property type="entry name" value="Ribosomal_uS19_SF"/>
</dbReference>
<comment type="similarity">
    <text evidence="2 6 7">Belongs to the universal ribosomal protein uS19 family.</text>
</comment>
<evidence type="ECO:0000256" key="2">
    <source>
        <dbReference type="ARBA" id="ARBA00007345"/>
    </source>
</evidence>
<reference evidence="9" key="1">
    <citation type="journal article" date="2014" name="Genome Biol. Evol.">
        <title>Pangenome evidence for extensive interdomain horizontal transfer affecting lineage core and shell genes in uncultured planktonic thaumarchaeota and euryarchaeota.</title>
        <authorList>
            <person name="Deschamps P."/>
            <person name="Zivanovic Y."/>
            <person name="Moreira D."/>
            <person name="Rodriguez-Valera F."/>
            <person name="Lopez-Garcia P."/>
        </authorList>
    </citation>
    <scope>NUCLEOTIDE SEQUENCE</scope>
</reference>
<dbReference type="NCBIfam" id="TIGR01025">
    <property type="entry name" value="uS19_arch"/>
    <property type="match status" value="1"/>
</dbReference>
<dbReference type="SUPFAM" id="SSF54570">
    <property type="entry name" value="Ribosomal protein S19"/>
    <property type="match status" value="1"/>
</dbReference>
<evidence type="ECO:0000313" key="9">
    <source>
        <dbReference type="EMBL" id="AIF06087.1"/>
    </source>
</evidence>
<dbReference type="GO" id="GO:0022627">
    <property type="term" value="C:cytosolic small ribosomal subunit"/>
    <property type="evidence" value="ECO:0007669"/>
    <property type="project" value="UniProtKB-UniRule"/>
</dbReference>
<dbReference type="InterPro" id="IPR005713">
    <property type="entry name" value="Ribosomal_uS19_euk/arc"/>
</dbReference>
<dbReference type="InterPro" id="IPR020934">
    <property type="entry name" value="Ribosomal_uS19_CS"/>
</dbReference>
<name>A0A075GUU6_9EURY</name>
<evidence type="ECO:0000256" key="4">
    <source>
        <dbReference type="ARBA" id="ARBA00023274"/>
    </source>
</evidence>
<keyword evidence="4 6" id="KW-0687">Ribonucleoprotein</keyword>
<dbReference type="PRINTS" id="PR00975">
    <property type="entry name" value="RIBOSOMALS19"/>
</dbReference>
<evidence type="ECO:0000256" key="5">
    <source>
        <dbReference type="ARBA" id="ARBA00035163"/>
    </source>
</evidence>
<proteinExistence type="inferred from homology"/>
<dbReference type="HAMAP" id="MF_00531">
    <property type="entry name" value="Ribosomal_uS19"/>
    <property type="match status" value="1"/>
</dbReference>
<comment type="function">
    <text evidence="1 6">Protein S19 forms a complex with S13 that binds strongly to the 16S ribosomal RNA.</text>
</comment>
<dbReference type="PIRSF" id="PIRSF002144">
    <property type="entry name" value="Ribosomal_S19"/>
    <property type="match status" value="1"/>
</dbReference>
<gene>
    <name evidence="9" type="primary">RP-S19</name>
    <name evidence="6" type="synonym">rps19p</name>
    <name evidence="9" type="synonym">rpsS</name>
</gene>
<organism evidence="9">
    <name type="scientific">uncultured marine group II/III euryarchaeote KM3_18_H05</name>
    <dbReference type="NCBI Taxonomy" id="1457957"/>
    <lineage>
        <taxon>Archaea</taxon>
        <taxon>Methanobacteriati</taxon>
        <taxon>Methanobacteriota</taxon>
        <taxon>environmental samples</taxon>
    </lineage>
</organism>
<dbReference type="InterPro" id="IPR002222">
    <property type="entry name" value="Ribosomal_uS19"/>
</dbReference>
<evidence type="ECO:0000256" key="6">
    <source>
        <dbReference type="HAMAP-Rule" id="MF_00531"/>
    </source>
</evidence>
<dbReference type="Pfam" id="PF00203">
    <property type="entry name" value="Ribosomal_S19"/>
    <property type="match status" value="1"/>
</dbReference>
<dbReference type="Gene3D" id="3.30.860.10">
    <property type="entry name" value="30s Ribosomal Protein S19, Chain A"/>
    <property type="match status" value="1"/>
</dbReference>
<evidence type="ECO:0000256" key="8">
    <source>
        <dbReference type="SAM" id="MobiDB-lite"/>
    </source>
</evidence>
<dbReference type="GO" id="GO:0003735">
    <property type="term" value="F:structural constituent of ribosome"/>
    <property type="evidence" value="ECO:0007669"/>
    <property type="project" value="UniProtKB-UniRule"/>
</dbReference>
<keyword evidence="3 6" id="KW-0689">Ribosomal protein</keyword>
<protein>
    <recommendedName>
        <fullName evidence="5 6">Small ribosomal subunit protein uS19</fullName>
    </recommendedName>
</protein>
<dbReference type="AlphaFoldDB" id="A0A075GUU6"/>
<dbReference type="PANTHER" id="PTHR11880">
    <property type="entry name" value="RIBOSOMAL PROTEIN S19P FAMILY MEMBER"/>
    <property type="match status" value="1"/>
</dbReference>
<feature type="region of interest" description="Disordered" evidence="8">
    <location>
        <begin position="131"/>
        <end position="154"/>
    </location>
</feature>
<evidence type="ECO:0000256" key="1">
    <source>
        <dbReference type="ARBA" id="ARBA00003239"/>
    </source>
</evidence>
<dbReference type="PROSITE" id="PS00323">
    <property type="entry name" value="RIBOSOMAL_S19"/>
    <property type="match status" value="1"/>
</dbReference>